<feature type="repeat" description="WD" evidence="3">
    <location>
        <begin position="57"/>
        <end position="90"/>
    </location>
</feature>
<dbReference type="PANTHER" id="PTHR19879">
    <property type="entry name" value="TRANSCRIPTION INITIATION FACTOR TFIID"/>
    <property type="match status" value="1"/>
</dbReference>
<dbReference type="InterPro" id="IPR001680">
    <property type="entry name" value="WD40_rpt"/>
</dbReference>
<gene>
    <name evidence="5" type="ORF">GCM10010211_51760</name>
</gene>
<name>A0ABQ2VDY0_9ACTN</name>
<dbReference type="InterPro" id="IPR003594">
    <property type="entry name" value="HATPase_dom"/>
</dbReference>
<sequence length="230" mass="25179">MRLWDAATGKSNATLTGHTNEVWSVAFSPDGRTLATGSVDTTARLWDVATGRTRAILPGDTGGLASVVFSPDGHTLATASDDSTVRLWDVILPKPAAVPQQIGRIRRIVTAFLRYWGWDQWIDPAVLCVTEMLSNVQRHADSDDCVLLLQASPSGVRIVVSDDSQVLPVLREPDWLTERGRGMFLLSKSADAWGADLTPQGKDVWIEFWGREAEESREAIAALAQPRWSA</sequence>
<dbReference type="Gene3D" id="3.30.565.10">
    <property type="entry name" value="Histidine kinase-like ATPase, C-terminal domain"/>
    <property type="match status" value="1"/>
</dbReference>
<organism evidence="5 6">
    <name type="scientific">Streptomyces albospinus</name>
    <dbReference type="NCBI Taxonomy" id="285515"/>
    <lineage>
        <taxon>Bacteria</taxon>
        <taxon>Bacillati</taxon>
        <taxon>Actinomycetota</taxon>
        <taxon>Actinomycetes</taxon>
        <taxon>Kitasatosporales</taxon>
        <taxon>Streptomycetaceae</taxon>
        <taxon>Streptomyces</taxon>
    </lineage>
</organism>
<dbReference type="PROSITE" id="PS00678">
    <property type="entry name" value="WD_REPEATS_1"/>
    <property type="match status" value="2"/>
</dbReference>
<proteinExistence type="predicted"/>
<dbReference type="PANTHER" id="PTHR19879:SF9">
    <property type="entry name" value="TRANSCRIPTION INITIATION FACTOR TFIID SUBUNIT 5"/>
    <property type="match status" value="1"/>
</dbReference>
<evidence type="ECO:0000313" key="6">
    <source>
        <dbReference type="Proteomes" id="UP000654471"/>
    </source>
</evidence>
<dbReference type="EMBL" id="BMRP01000019">
    <property type="protein sequence ID" value="GGU79387.1"/>
    <property type="molecule type" value="Genomic_DNA"/>
</dbReference>
<dbReference type="InterPro" id="IPR015943">
    <property type="entry name" value="WD40/YVTN_repeat-like_dom_sf"/>
</dbReference>
<evidence type="ECO:0000256" key="3">
    <source>
        <dbReference type="PROSITE-ProRule" id="PRU00221"/>
    </source>
</evidence>
<feature type="domain" description="Histidine kinase/HSP90-like ATPase" evidence="4">
    <location>
        <begin position="97"/>
        <end position="206"/>
    </location>
</feature>
<dbReference type="SMART" id="SM00320">
    <property type="entry name" value="WD40"/>
    <property type="match status" value="2"/>
</dbReference>
<evidence type="ECO:0000256" key="1">
    <source>
        <dbReference type="ARBA" id="ARBA00022574"/>
    </source>
</evidence>
<dbReference type="RefSeq" id="WP_189303744.1">
    <property type="nucleotide sequence ID" value="NZ_BMRP01000019.1"/>
</dbReference>
<dbReference type="Proteomes" id="UP000654471">
    <property type="component" value="Unassembled WGS sequence"/>
</dbReference>
<evidence type="ECO:0000313" key="5">
    <source>
        <dbReference type="EMBL" id="GGU79387.1"/>
    </source>
</evidence>
<reference evidence="6" key="1">
    <citation type="journal article" date="2019" name="Int. J. Syst. Evol. Microbiol.">
        <title>The Global Catalogue of Microorganisms (GCM) 10K type strain sequencing project: providing services to taxonomists for standard genome sequencing and annotation.</title>
        <authorList>
            <consortium name="The Broad Institute Genomics Platform"/>
            <consortium name="The Broad Institute Genome Sequencing Center for Infectious Disease"/>
            <person name="Wu L."/>
            <person name="Ma J."/>
        </authorList>
    </citation>
    <scope>NUCLEOTIDE SEQUENCE [LARGE SCALE GENOMIC DNA]</scope>
    <source>
        <strain evidence="6">JCM 3399</strain>
    </source>
</reference>
<keyword evidence="6" id="KW-1185">Reference proteome</keyword>
<dbReference type="PROSITE" id="PS50082">
    <property type="entry name" value="WD_REPEATS_2"/>
    <property type="match status" value="2"/>
</dbReference>
<keyword evidence="2" id="KW-0677">Repeat</keyword>
<dbReference type="Pfam" id="PF13581">
    <property type="entry name" value="HATPase_c_2"/>
    <property type="match status" value="1"/>
</dbReference>
<dbReference type="InterPro" id="IPR019775">
    <property type="entry name" value="WD40_repeat_CS"/>
</dbReference>
<feature type="repeat" description="WD" evidence="3">
    <location>
        <begin position="15"/>
        <end position="56"/>
    </location>
</feature>
<dbReference type="Pfam" id="PF00400">
    <property type="entry name" value="WD40"/>
    <property type="match status" value="2"/>
</dbReference>
<evidence type="ECO:0000259" key="4">
    <source>
        <dbReference type="Pfam" id="PF13581"/>
    </source>
</evidence>
<protein>
    <recommendedName>
        <fullName evidence="4">Histidine kinase/HSP90-like ATPase domain-containing protein</fullName>
    </recommendedName>
</protein>
<evidence type="ECO:0000256" key="2">
    <source>
        <dbReference type="ARBA" id="ARBA00022737"/>
    </source>
</evidence>
<accession>A0ABQ2VDY0</accession>
<keyword evidence="1 3" id="KW-0853">WD repeat</keyword>
<comment type="caution">
    <text evidence="5">The sequence shown here is derived from an EMBL/GenBank/DDBJ whole genome shotgun (WGS) entry which is preliminary data.</text>
</comment>
<dbReference type="Gene3D" id="2.130.10.10">
    <property type="entry name" value="YVTN repeat-like/Quinoprotein amine dehydrogenase"/>
    <property type="match status" value="1"/>
</dbReference>
<dbReference type="CDD" id="cd16936">
    <property type="entry name" value="HATPase_RsbW-like"/>
    <property type="match status" value="1"/>
</dbReference>
<dbReference type="SUPFAM" id="SSF50978">
    <property type="entry name" value="WD40 repeat-like"/>
    <property type="match status" value="1"/>
</dbReference>
<dbReference type="InterPro" id="IPR036322">
    <property type="entry name" value="WD40_repeat_dom_sf"/>
</dbReference>
<dbReference type="InterPro" id="IPR036890">
    <property type="entry name" value="HATPase_C_sf"/>
</dbReference>
<dbReference type="PROSITE" id="PS50294">
    <property type="entry name" value="WD_REPEATS_REGION"/>
    <property type="match status" value="2"/>
</dbReference>